<evidence type="ECO:0000313" key="2">
    <source>
        <dbReference type="Proteomes" id="UP001141806"/>
    </source>
</evidence>
<protein>
    <submittedName>
        <fullName evidence="1">Uncharacterized protein</fullName>
    </submittedName>
</protein>
<evidence type="ECO:0000313" key="1">
    <source>
        <dbReference type="EMBL" id="KAJ4963389.1"/>
    </source>
</evidence>
<dbReference type="AlphaFoldDB" id="A0A9Q0HCQ9"/>
<dbReference type="OrthoDB" id="1641131at2759"/>
<accession>A0A9Q0HCQ9</accession>
<sequence>MRSRDAHSCCHFHYPPFLPLISLPRWINVVCSDKCIEFIAVCDQLFVSTAVVVFLDKTMDINTFMMKSSPIKQGEVQILPETRFPRSIGNGVKERRTRTELRWNRQHRSLCFFKGIFVLKKFHILIKL</sequence>
<reference evidence="1" key="1">
    <citation type="journal article" date="2023" name="Plant J.">
        <title>The genome of the king protea, Protea cynaroides.</title>
        <authorList>
            <person name="Chang J."/>
            <person name="Duong T.A."/>
            <person name="Schoeman C."/>
            <person name="Ma X."/>
            <person name="Roodt D."/>
            <person name="Barker N."/>
            <person name="Li Z."/>
            <person name="Van de Peer Y."/>
            <person name="Mizrachi E."/>
        </authorList>
    </citation>
    <scope>NUCLEOTIDE SEQUENCE</scope>
    <source>
        <tissue evidence="1">Young leaves</tissue>
    </source>
</reference>
<keyword evidence="2" id="KW-1185">Reference proteome</keyword>
<organism evidence="1 2">
    <name type="scientific">Protea cynaroides</name>
    <dbReference type="NCBI Taxonomy" id="273540"/>
    <lineage>
        <taxon>Eukaryota</taxon>
        <taxon>Viridiplantae</taxon>
        <taxon>Streptophyta</taxon>
        <taxon>Embryophyta</taxon>
        <taxon>Tracheophyta</taxon>
        <taxon>Spermatophyta</taxon>
        <taxon>Magnoliopsida</taxon>
        <taxon>Proteales</taxon>
        <taxon>Proteaceae</taxon>
        <taxon>Protea</taxon>
    </lineage>
</organism>
<dbReference type="EMBL" id="JAMYWD010000008">
    <property type="protein sequence ID" value="KAJ4963389.1"/>
    <property type="molecule type" value="Genomic_DNA"/>
</dbReference>
<comment type="caution">
    <text evidence="1">The sequence shown here is derived from an EMBL/GenBank/DDBJ whole genome shotgun (WGS) entry which is preliminary data.</text>
</comment>
<gene>
    <name evidence="1" type="ORF">NE237_023328</name>
</gene>
<proteinExistence type="predicted"/>
<name>A0A9Q0HCQ9_9MAGN</name>
<dbReference type="Proteomes" id="UP001141806">
    <property type="component" value="Unassembled WGS sequence"/>
</dbReference>